<comment type="caution">
    <text evidence="12">The sequence shown here is derived from an EMBL/GenBank/DDBJ whole genome shotgun (WGS) entry which is preliminary data.</text>
</comment>
<dbReference type="PANTHER" id="PTHR20844">
    <property type="entry name" value="MEDIATOR OF RNA POLYMERASE II TRANSCRIPTION, SUBUNIT 9"/>
    <property type="match status" value="1"/>
</dbReference>
<keyword evidence="7 11" id="KW-0804">Transcription</keyword>
<comment type="function">
    <text evidence="9 11">Component of the Mediator complex, a coactivator involved in the regulated transcription of nearly all RNA polymerase II-dependent genes. Mediator functions as a bridge to convey information from gene-specific regulatory proteins to the basal RNA polymerase II transcription machinery. Mediator is recruited to promoters by direct interactions with regulatory proteins and serves as a scaffold for the assembly of a functional preinitiation complex with RNA polymerase II and the general transcription factors.</text>
</comment>
<dbReference type="AlphaFoldDB" id="A0AAD9KDY6"/>
<evidence type="ECO:0000256" key="10">
    <source>
        <dbReference type="ARBA" id="ARBA00031260"/>
    </source>
</evidence>
<keyword evidence="4 11" id="KW-0805">Transcription regulation</keyword>
<keyword evidence="8 11" id="KW-0539">Nucleus</keyword>
<sequence length="90" mass="10594">MGDTGELVDANFLPLIYDILKCVERDSYDINTKITDLRTKLQNAREQVEKLPGIDFSKEEQERQIDILRKQLATKVELLRKYKNFDFSLD</sequence>
<keyword evidence="5" id="KW-0175">Coiled coil</keyword>
<dbReference type="EMBL" id="JAODUP010000010">
    <property type="protein sequence ID" value="KAK2169424.1"/>
    <property type="molecule type" value="Genomic_DNA"/>
</dbReference>
<evidence type="ECO:0000256" key="1">
    <source>
        <dbReference type="ARBA" id="ARBA00004123"/>
    </source>
</evidence>
<evidence type="ECO:0000256" key="2">
    <source>
        <dbReference type="ARBA" id="ARBA00008089"/>
    </source>
</evidence>
<evidence type="ECO:0000256" key="9">
    <source>
        <dbReference type="ARBA" id="ARBA00025687"/>
    </source>
</evidence>
<dbReference type="SUPFAM" id="SSF140718">
    <property type="entry name" value="Mediator hinge subcomplex-like"/>
    <property type="match status" value="1"/>
</dbReference>
<organism evidence="12 13">
    <name type="scientific">Paralvinella palmiformis</name>
    <dbReference type="NCBI Taxonomy" id="53620"/>
    <lineage>
        <taxon>Eukaryota</taxon>
        <taxon>Metazoa</taxon>
        <taxon>Spiralia</taxon>
        <taxon>Lophotrochozoa</taxon>
        <taxon>Annelida</taxon>
        <taxon>Polychaeta</taxon>
        <taxon>Sedentaria</taxon>
        <taxon>Canalipalpata</taxon>
        <taxon>Terebellida</taxon>
        <taxon>Terebelliformia</taxon>
        <taxon>Alvinellidae</taxon>
        <taxon>Paralvinella</taxon>
    </lineage>
</organism>
<dbReference type="GO" id="GO:0003712">
    <property type="term" value="F:transcription coregulator activity"/>
    <property type="evidence" value="ECO:0007669"/>
    <property type="project" value="InterPro"/>
</dbReference>
<dbReference type="Proteomes" id="UP001208570">
    <property type="component" value="Unassembled WGS sequence"/>
</dbReference>
<dbReference type="GO" id="GO:0006357">
    <property type="term" value="P:regulation of transcription by RNA polymerase II"/>
    <property type="evidence" value="ECO:0007669"/>
    <property type="project" value="InterPro"/>
</dbReference>
<reference evidence="12" key="1">
    <citation type="journal article" date="2023" name="Mol. Biol. Evol.">
        <title>Third-Generation Sequencing Reveals the Adaptive Role of the Epigenome in Three Deep-Sea Polychaetes.</title>
        <authorList>
            <person name="Perez M."/>
            <person name="Aroh O."/>
            <person name="Sun Y."/>
            <person name="Lan Y."/>
            <person name="Juniper S.K."/>
            <person name="Young C.R."/>
            <person name="Angers B."/>
            <person name="Qian P.Y."/>
        </authorList>
    </citation>
    <scope>NUCLEOTIDE SEQUENCE</scope>
    <source>
        <strain evidence="12">P08H-3</strain>
    </source>
</reference>
<evidence type="ECO:0000256" key="5">
    <source>
        <dbReference type="ARBA" id="ARBA00023054"/>
    </source>
</evidence>
<proteinExistence type="inferred from homology"/>
<gene>
    <name evidence="11" type="primary">MED9</name>
    <name evidence="12" type="ORF">LSH36_10g11000</name>
</gene>
<evidence type="ECO:0000256" key="7">
    <source>
        <dbReference type="ARBA" id="ARBA00023163"/>
    </source>
</evidence>
<dbReference type="InterPro" id="IPR037212">
    <property type="entry name" value="Med7/Med21-like"/>
</dbReference>
<keyword evidence="13" id="KW-1185">Reference proteome</keyword>
<evidence type="ECO:0000256" key="11">
    <source>
        <dbReference type="RuleBase" id="RU364145"/>
    </source>
</evidence>
<evidence type="ECO:0000256" key="4">
    <source>
        <dbReference type="ARBA" id="ARBA00023015"/>
    </source>
</evidence>
<evidence type="ECO:0000256" key="8">
    <source>
        <dbReference type="ARBA" id="ARBA00023242"/>
    </source>
</evidence>
<protein>
    <recommendedName>
        <fullName evidence="3 11">Mediator of RNA polymerase II transcription subunit 9</fullName>
    </recommendedName>
    <alternativeName>
        <fullName evidence="10 11">Mediator complex subunit 9</fullName>
    </alternativeName>
</protein>
<evidence type="ECO:0000313" key="13">
    <source>
        <dbReference type="Proteomes" id="UP001208570"/>
    </source>
</evidence>
<accession>A0AAD9KDY6</accession>
<evidence type="ECO:0000256" key="6">
    <source>
        <dbReference type="ARBA" id="ARBA00023159"/>
    </source>
</evidence>
<name>A0AAD9KDY6_9ANNE</name>
<dbReference type="Pfam" id="PF07544">
    <property type="entry name" value="Med9"/>
    <property type="match status" value="1"/>
</dbReference>
<comment type="subunit">
    <text evidence="11">Component of the Mediator complex.</text>
</comment>
<comment type="subcellular location">
    <subcellularLocation>
        <location evidence="1 11">Nucleus</location>
    </subcellularLocation>
</comment>
<dbReference type="PANTHER" id="PTHR20844:SF0">
    <property type="entry name" value="MEDIATOR OF RNA POLYMERASE II TRANSCRIPTION SUBUNIT 9"/>
    <property type="match status" value="1"/>
</dbReference>
<dbReference type="GO" id="GO:0016592">
    <property type="term" value="C:mediator complex"/>
    <property type="evidence" value="ECO:0007669"/>
    <property type="project" value="InterPro"/>
</dbReference>
<evidence type="ECO:0000256" key="3">
    <source>
        <dbReference type="ARBA" id="ARBA00020636"/>
    </source>
</evidence>
<comment type="similarity">
    <text evidence="2 11">Belongs to the Mediator complex subunit 9 family.</text>
</comment>
<dbReference type="InterPro" id="IPR039242">
    <property type="entry name" value="MED9_metazoa"/>
</dbReference>
<evidence type="ECO:0000313" key="12">
    <source>
        <dbReference type="EMBL" id="KAK2169424.1"/>
    </source>
</evidence>
<keyword evidence="6 11" id="KW-0010">Activator</keyword>
<dbReference type="InterPro" id="IPR011425">
    <property type="entry name" value="Med9"/>
</dbReference>